<feature type="compositionally biased region" description="Basic and acidic residues" evidence="1">
    <location>
        <begin position="1"/>
        <end position="11"/>
    </location>
</feature>
<feature type="region of interest" description="Disordered" evidence="1">
    <location>
        <begin position="406"/>
        <end position="431"/>
    </location>
</feature>
<feature type="transmembrane region" description="Helical" evidence="2">
    <location>
        <begin position="463"/>
        <end position="483"/>
    </location>
</feature>
<dbReference type="EMBL" id="CAEZSR010000042">
    <property type="protein sequence ID" value="CAB4556338.1"/>
    <property type="molecule type" value="Genomic_DNA"/>
</dbReference>
<feature type="transmembrane region" description="Helical" evidence="2">
    <location>
        <begin position="297"/>
        <end position="323"/>
    </location>
</feature>
<protein>
    <submittedName>
        <fullName evidence="3">Unannotated protein</fullName>
    </submittedName>
</protein>
<accession>A0A6J6D3J7</accession>
<feature type="transmembrane region" description="Helical" evidence="2">
    <location>
        <begin position="512"/>
        <end position="529"/>
    </location>
</feature>
<keyword evidence="2" id="KW-0472">Membrane</keyword>
<sequence>MTVRERSERATGDAVDTAPEEAVDTAPEDVVTEDVVDTAPEDAVTEDVVTEDVVTEDVVTEAVVTEAVVTEAVVTEDVVTEDVVTEDVVTEDVVTEDVVDTAPEDAVTEDVVTEDVVTEDVVTEHVVGTATENAAGTVAVSASGPPEWLLVASGAVVLVAVMVSAVRGITGFWLPLDASRYVAEVEWLRGERELLPGIHPPAFPGLAWLFELVLDRWTAVLFAMVTAYVAFVIALYVLLRQWHRPAVAVAASSVAAVTPVLAEMLGWGGGANMLGMAASLFALAATEAWVRTRRRPWLVGVATGAAIASHPLSGMIAVFFVGARGGWCLVSSLLDRRRTGRARVDAESTGPDHVPGGVEAERAAGSGRPLRALQLVRTSTVSPVSEEVEAGRSSEPLQLTLAINPVDPGLLGPTERPDASDASDAASEDDEAVLAAHGRNRAQGSLLRRRGIASGGADTFRGWAVAVAASVPFAAASAGYYLGTKAPGQVGLGIPDLAVLLDLLAWAGREHLVVLLLHFVAIVTPLLLFGRPSHAAAALLGAVIVLGTSALTGDPSYRSRFVYLVPALLAITVAEFGPPLVAFTARRLRKPTRSIAIVMCGLSVVLMVQVAFHERLDTATRFYARVTLDDVALLETLQGRGGVTASSYWGTNEAEPTNWFVNAAASREAWSPIGPWLSSIPEEAEAGRQMQRLFAGQVGIEDGRFQVAASGTAAGHYELRVAVRVDGWYHSAFELDVARTDWPFAIIDAEASLEGDTLRLRLNGVADRDRIDLLADLTGDGVRITAETSSRRLNNWHVVLSPSSAGWGLERLGISQVRMDSVLGGRMHQYSVSADSTGAAARSSIYGPGQPVDFDVAGADRIEFRVAPIDGFGPRGDVVSFDEQRVSDDLDVQQVVVWRNTGLVERFDTPCYAQFGAATNVVGFERVAGCGSAPDGG</sequence>
<gene>
    <name evidence="3" type="ORF">UFOPK1493_01431</name>
</gene>
<proteinExistence type="predicted"/>
<organism evidence="3">
    <name type="scientific">freshwater metagenome</name>
    <dbReference type="NCBI Taxonomy" id="449393"/>
    <lineage>
        <taxon>unclassified sequences</taxon>
        <taxon>metagenomes</taxon>
        <taxon>ecological metagenomes</taxon>
    </lineage>
</organism>
<feature type="transmembrane region" description="Helical" evidence="2">
    <location>
        <begin position="148"/>
        <end position="174"/>
    </location>
</feature>
<feature type="transmembrane region" description="Helical" evidence="2">
    <location>
        <begin position="217"/>
        <end position="239"/>
    </location>
</feature>
<feature type="transmembrane region" description="Helical" evidence="2">
    <location>
        <begin position="561"/>
        <end position="583"/>
    </location>
</feature>
<keyword evidence="2" id="KW-1133">Transmembrane helix</keyword>
<feature type="transmembrane region" description="Helical" evidence="2">
    <location>
        <begin position="246"/>
        <end position="267"/>
    </location>
</feature>
<name>A0A6J6D3J7_9ZZZZ</name>
<feature type="region of interest" description="Disordered" evidence="1">
    <location>
        <begin position="1"/>
        <end position="26"/>
    </location>
</feature>
<feature type="region of interest" description="Disordered" evidence="1">
    <location>
        <begin position="341"/>
        <end position="365"/>
    </location>
</feature>
<reference evidence="3" key="1">
    <citation type="submission" date="2020-05" db="EMBL/GenBank/DDBJ databases">
        <authorList>
            <person name="Chiriac C."/>
            <person name="Salcher M."/>
            <person name="Ghai R."/>
            <person name="Kavagutti S V."/>
        </authorList>
    </citation>
    <scope>NUCLEOTIDE SEQUENCE</scope>
</reference>
<evidence type="ECO:0000256" key="1">
    <source>
        <dbReference type="SAM" id="MobiDB-lite"/>
    </source>
</evidence>
<feature type="transmembrane region" description="Helical" evidence="2">
    <location>
        <begin position="536"/>
        <end position="555"/>
    </location>
</feature>
<evidence type="ECO:0000313" key="3">
    <source>
        <dbReference type="EMBL" id="CAB4556338.1"/>
    </source>
</evidence>
<feature type="transmembrane region" description="Helical" evidence="2">
    <location>
        <begin position="595"/>
        <end position="612"/>
    </location>
</feature>
<keyword evidence="2" id="KW-0812">Transmembrane</keyword>
<dbReference type="AlphaFoldDB" id="A0A6J6D3J7"/>
<evidence type="ECO:0000256" key="2">
    <source>
        <dbReference type="SAM" id="Phobius"/>
    </source>
</evidence>